<dbReference type="GO" id="GO:0005634">
    <property type="term" value="C:nucleus"/>
    <property type="evidence" value="ECO:0007669"/>
    <property type="project" value="TreeGrafter"/>
</dbReference>
<keyword evidence="4" id="KW-0862">Zinc</keyword>
<dbReference type="Proteomes" id="UP001460270">
    <property type="component" value="Unassembled WGS sequence"/>
</dbReference>
<feature type="compositionally biased region" description="Polar residues" evidence="7">
    <location>
        <begin position="740"/>
        <end position="758"/>
    </location>
</feature>
<keyword evidence="6" id="KW-0175">Coiled coil</keyword>
<evidence type="ECO:0000256" key="6">
    <source>
        <dbReference type="SAM" id="Coils"/>
    </source>
</evidence>
<feature type="compositionally biased region" description="Polar residues" evidence="7">
    <location>
        <begin position="426"/>
        <end position="447"/>
    </location>
</feature>
<evidence type="ECO:0000256" key="3">
    <source>
        <dbReference type="ARBA" id="ARBA00022771"/>
    </source>
</evidence>
<feature type="compositionally biased region" description="Polar residues" evidence="7">
    <location>
        <begin position="242"/>
        <end position="252"/>
    </location>
</feature>
<dbReference type="AlphaFoldDB" id="A0AAW0PC10"/>
<feature type="coiled-coil region" evidence="6">
    <location>
        <begin position="23"/>
        <end position="53"/>
    </location>
</feature>
<feature type="compositionally biased region" description="Basic and acidic residues" evidence="7">
    <location>
        <begin position="616"/>
        <end position="633"/>
    </location>
</feature>
<feature type="compositionally biased region" description="Basic and acidic residues" evidence="7">
    <location>
        <begin position="109"/>
        <end position="119"/>
    </location>
</feature>
<feature type="compositionally biased region" description="Basic and acidic residues" evidence="7">
    <location>
        <begin position="213"/>
        <end position="230"/>
    </location>
</feature>
<feature type="compositionally biased region" description="Polar residues" evidence="7">
    <location>
        <begin position="201"/>
        <end position="212"/>
    </location>
</feature>
<dbReference type="PROSITE" id="PS50157">
    <property type="entry name" value="ZINC_FINGER_C2H2_2"/>
    <property type="match status" value="1"/>
</dbReference>
<feature type="region of interest" description="Disordered" evidence="7">
    <location>
        <begin position="96"/>
        <end position="145"/>
    </location>
</feature>
<dbReference type="PROSITE" id="PS00028">
    <property type="entry name" value="ZINC_FINGER_C2H2_1"/>
    <property type="match status" value="1"/>
</dbReference>
<dbReference type="Gene3D" id="3.30.160.60">
    <property type="entry name" value="Classic Zinc Finger"/>
    <property type="match status" value="1"/>
</dbReference>
<feature type="region of interest" description="Disordered" evidence="7">
    <location>
        <begin position="575"/>
        <end position="781"/>
    </location>
</feature>
<organism evidence="9 10">
    <name type="scientific">Mugilogobius chulae</name>
    <name type="common">yellowstripe goby</name>
    <dbReference type="NCBI Taxonomy" id="88201"/>
    <lineage>
        <taxon>Eukaryota</taxon>
        <taxon>Metazoa</taxon>
        <taxon>Chordata</taxon>
        <taxon>Craniata</taxon>
        <taxon>Vertebrata</taxon>
        <taxon>Euteleostomi</taxon>
        <taxon>Actinopterygii</taxon>
        <taxon>Neopterygii</taxon>
        <taxon>Teleostei</taxon>
        <taxon>Neoteleostei</taxon>
        <taxon>Acanthomorphata</taxon>
        <taxon>Gobiaria</taxon>
        <taxon>Gobiiformes</taxon>
        <taxon>Gobioidei</taxon>
        <taxon>Gobiidae</taxon>
        <taxon>Gobionellinae</taxon>
        <taxon>Mugilogobius</taxon>
    </lineage>
</organism>
<evidence type="ECO:0000256" key="7">
    <source>
        <dbReference type="SAM" id="MobiDB-lite"/>
    </source>
</evidence>
<feature type="compositionally biased region" description="Polar residues" evidence="7">
    <location>
        <begin position="135"/>
        <end position="145"/>
    </location>
</feature>
<evidence type="ECO:0000313" key="9">
    <source>
        <dbReference type="EMBL" id="KAK7918781.1"/>
    </source>
</evidence>
<dbReference type="InterPro" id="IPR013087">
    <property type="entry name" value="Znf_C2H2_type"/>
</dbReference>
<evidence type="ECO:0000256" key="2">
    <source>
        <dbReference type="ARBA" id="ARBA00022737"/>
    </source>
</evidence>
<reference evidence="10" key="1">
    <citation type="submission" date="2024-04" db="EMBL/GenBank/DDBJ databases">
        <title>Salinicola lusitanus LLJ914,a marine bacterium isolated from the Okinawa Trough.</title>
        <authorList>
            <person name="Li J."/>
        </authorList>
    </citation>
    <scope>NUCLEOTIDE SEQUENCE [LARGE SCALE GENOMIC DNA]</scope>
</reference>
<keyword evidence="3 5" id="KW-0863">Zinc-finger</keyword>
<protein>
    <recommendedName>
        <fullName evidence="8">C2H2-type domain-containing protein</fullName>
    </recommendedName>
</protein>
<feature type="region of interest" description="Disordered" evidence="7">
    <location>
        <begin position="426"/>
        <end position="468"/>
    </location>
</feature>
<dbReference type="GO" id="GO:0008270">
    <property type="term" value="F:zinc ion binding"/>
    <property type="evidence" value="ECO:0007669"/>
    <property type="project" value="UniProtKB-KW"/>
</dbReference>
<feature type="region of interest" description="Disordered" evidence="7">
    <location>
        <begin position="481"/>
        <end position="550"/>
    </location>
</feature>
<evidence type="ECO:0000256" key="1">
    <source>
        <dbReference type="ARBA" id="ARBA00022723"/>
    </source>
</evidence>
<sequence>MCKNGALKALVQERLTAAAEEIFALFERTIAEFEEELRRSKEENQRKQELLEAVLNPRVLIQQMVPGAGVKQEELPVPECTAAVWVTTEESLLQQTELREETQGEDFSTETHFHPKTESESSDTDNDDDWGPFSYSETAGDNDIQTCIVERSRSLRRHCAAPRGKPEETGAAGGCAKPESCAVRENVQIQPTSPGAGLNPGLNQDLETPQTQIKEEPEEPRVKQEEEQRPIPECTADACVNTEESSLLQQRQTELKEETRAEDFSTETLFHPETERESSDTDNDDDWEPFSCSEAAGDHNYSQIQPKSSGAGLKEEPKEPRVKQEEEQMLVPECTAAVSEELSLLQQTELKEETQGEDLSTETNFHLEIERESSDADNNDDWRLFNYSGAAGDNNYQTYIREETGAAGGCAKPESCAVQESVQIKPTSSGAGLNPGLNQDLETLQTQIKEEPEEPRVKQEEEQQPVPECTAAVCVNTEESSLLQQTELREETQGEDFSAETHFHPETERESSDTDNDDDWEPFSCSEAAGDNNSQTCVRDESSAEPALVQERLTAAADEIFALFERTIAEFEEELRRSKEENQRKQELLEAVLKPSPGAGLNPGLNQDLETLQTQIKEEPEEPRVKQEEEQRPVPECTAAVCVKTEESESVQIQPTSPGAGLDPGLNQDLETPQTQIKEEPEEPRVKQEEEQRPVPECPAVCVNTEDSSQFKSEGDSSDTDNDDDWGPFSCSEAAGDRNSPVQTRTRDTAAQNSLQNESEPETRAAVNKKDDSGTAKGAGKKMFQCSVCKKKVTTRFSLKEHLRVHTGEKPLAAKFVRSHLLAQVI</sequence>
<feature type="domain" description="C2H2-type" evidence="8">
    <location>
        <begin position="784"/>
        <end position="811"/>
    </location>
</feature>
<dbReference type="SUPFAM" id="SSF57667">
    <property type="entry name" value="beta-beta-alpha zinc fingers"/>
    <property type="match status" value="1"/>
</dbReference>
<feature type="region of interest" description="Disordered" evidence="7">
    <location>
        <begin position="190"/>
        <end position="329"/>
    </location>
</feature>
<dbReference type="GO" id="GO:0000981">
    <property type="term" value="F:DNA-binding transcription factor activity, RNA polymerase II-specific"/>
    <property type="evidence" value="ECO:0007669"/>
    <property type="project" value="TreeGrafter"/>
</dbReference>
<feature type="region of interest" description="Disordered" evidence="7">
    <location>
        <begin position="157"/>
        <end position="176"/>
    </location>
</feature>
<comment type="caution">
    <text evidence="9">The sequence shown here is derived from an EMBL/GenBank/DDBJ whole genome shotgun (WGS) entry which is preliminary data.</text>
</comment>
<dbReference type="SMART" id="SM00355">
    <property type="entry name" value="ZnF_C2H2"/>
    <property type="match status" value="1"/>
</dbReference>
<accession>A0AAW0PC10</accession>
<dbReference type="EMBL" id="JBBPFD010000007">
    <property type="protein sequence ID" value="KAK7918781.1"/>
    <property type="molecule type" value="Genomic_DNA"/>
</dbReference>
<dbReference type="PANTHER" id="PTHR24408">
    <property type="entry name" value="ZINC FINGER PROTEIN"/>
    <property type="match status" value="1"/>
</dbReference>
<feature type="compositionally biased region" description="Basic and acidic residues" evidence="7">
    <location>
        <begin position="365"/>
        <end position="374"/>
    </location>
</feature>
<keyword evidence="10" id="KW-1185">Reference proteome</keyword>
<feature type="compositionally biased region" description="Basic and acidic residues" evidence="7">
    <location>
        <begin position="575"/>
        <end position="588"/>
    </location>
</feature>
<feature type="compositionally biased region" description="Basic and acidic residues" evidence="7">
    <location>
        <begin position="448"/>
        <end position="461"/>
    </location>
</feature>
<evidence type="ECO:0000313" key="10">
    <source>
        <dbReference type="Proteomes" id="UP001460270"/>
    </source>
</evidence>
<name>A0AAW0PC10_9GOBI</name>
<feature type="compositionally biased region" description="Basic and acidic residues" evidence="7">
    <location>
        <begin position="499"/>
        <end position="512"/>
    </location>
</feature>
<proteinExistence type="predicted"/>
<dbReference type="GO" id="GO:0043565">
    <property type="term" value="F:sequence-specific DNA binding"/>
    <property type="evidence" value="ECO:0007669"/>
    <property type="project" value="TreeGrafter"/>
</dbReference>
<keyword evidence="1" id="KW-0479">Metal-binding</keyword>
<feature type="compositionally biased region" description="Basic and acidic residues" evidence="7">
    <location>
        <begin position="270"/>
        <end position="279"/>
    </location>
</feature>
<dbReference type="InterPro" id="IPR036236">
    <property type="entry name" value="Znf_C2H2_sf"/>
</dbReference>
<dbReference type="PANTHER" id="PTHR24408:SF66">
    <property type="entry name" value="TELOMERE ZINC FINGER-ASSOCIATED PROTEIN"/>
    <property type="match status" value="1"/>
</dbReference>
<feature type="compositionally biased region" description="Acidic residues" evidence="7">
    <location>
        <begin position="716"/>
        <end position="726"/>
    </location>
</feature>
<feature type="compositionally biased region" description="Basic and acidic residues" evidence="7">
    <location>
        <begin position="677"/>
        <end position="694"/>
    </location>
</feature>
<feature type="compositionally biased region" description="Basic and acidic residues" evidence="7">
    <location>
        <begin position="253"/>
        <end position="263"/>
    </location>
</feature>
<evidence type="ECO:0000256" key="4">
    <source>
        <dbReference type="ARBA" id="ARBA00022833"/>
    </source>
</evidence>
<feature type="compositionally biased region" description="Basic and acidic residues" evidence="7">
    <location>
        <begin position="313"/>
        <end position="326"/>
    </location>
</feature>
<feature type="region of interest" description="Disordered" evidence="7">
    <location>
        <begin position="351"/>
        <end position="381"/>
    </location>
</feature>
<evidence type="ECO:0000256" key="5">
    <source>
        <dbReference type="PROSITE-ProRule" id="PRU00042"/>
    </source>
</evidence>
<keyword evidence="2" id="KW-0677">Repeat</keyword>
<gene>
    <name evidence="9" type="ORF">WMY93_010065</name>
</gene>
<feature type="compositionally biased region" description="Polar residues" evidence="7">
    <location>
        <begin position="604"/>
        <end position="615"/>
    </location>
</feature>
<evidence type="ECO:0000259" key="8">
    <source>
        <dbReference type="PROSITE" id="PS50157"/>
    </source>
</evidence>
<feature type="compositionally biased region" description="Acidic residues" evidence="7">
    <location>
        <begin position="120"/>
        <end position="130"/>
    </location>
</feature>